<dbReference type="NCBIfam" id="TIGR00234">
    <property type="entry name" value="tyrS"/>
    <property type="match status" value="1"/>
</dbReference>
<dbReference type="InterPro" id="IPR014729">
    <property type="entry name" value="Rossmann-like_a/b/a_fold"/>
</dbReference>
<evidence type="ECO:0000313" key="11">
    <source>
        <dbReference type="EMBL" id="MDT0690710.1"/>
    </source>
</evidence>
<dbReference type="InterPro" id="IPR002305">
    <property type="entry name" value="aa-tRNA-synth_Ic"/>
</dbReference>
<dbReference type="PANTHER" id="PTHR11766:SF0">
    <property type="entry name" value="TYROSINE--TRNA LIGASE, MITOCHONDRIAL"/>
    <property type="match status" value="1"/>
</dbReference>
<protein>
    <recommendedName>
        <fullName evidence="8">Tyrosine--tRNA ligase</fullName>
        <ecNumber evidence="8">6.1.1.1</ecNumber>
    </recommendedName>
    <alternativeName>
        <fullName evidence="8">Tyrosyl-tRNA synthetase</fullName>
        <shortName evidence="8">TyrRS</shortName>
    </alternativeName>
</protein>
<dbReference type="Gene3D" id="3.40.50.620">
    <property type="entry name" value="HUPs"/>
    <property type="match status" value="1"/>
</dbReference>
<organism evidence="11 12">
    <name type="scientific">Autumnicola patrickiae</name>
    <dbReference type="NCBI Taxonomy" id="3075591"/>
    <lineage>
        <taxon>Bacteria</taxon>
        <taxon>Pseudomonadati</taxon>
        <taxon>Bacteroidota</taxon>
        <taxon>Flavobacteriia</taxon>
        <taxon>Flavobacteriales</taxon>
        <taxon>Flavobacteriaceae</taxon>
        <taxon>Autumnicola</taxon>
    </lineage>
</organism>
<proteinExistence type="inferred from homology"/>
<dbReference type="InterPro" id="IPR036986">
    <property type="entry name" value="S4_RNA-bd_sf"/>
</dbReference>
<accession>A0ABU3E3Z0</accession>
<keyword evidence="4 9" id="KW-0694">RNA-binding</keyword>
<evidence type="ECO:0000256" key="8">
    <source>
        <dbReference type="HAMAP-Rule" id="MF_02006"/>
    </source>
</evidence>
<evidence type="ECO:0000256" key="9">
    <source>
        <dbReference type="PROSITE-ProRule" id="PRU00182"/>
    </source>
</evidence>
<evidence type="ECO:0000256" key="2">
    <source>
        <dbReference type="ARBA" id="ARBA00022741"/>
    </source>
</evidence>
<dbReference type="SUPFAM" id="SSF55174">
    <property type="entry name" value="Alpha-L RNA-binding motif"/>
    <property type="match status" value="1"/>
</dbReference>
<dbReference type="CDD" id="cd00805">
    <property type="entry name" value="TyrRS_core"/>
    <property type="match status" value="1"/>
</dbReference>
<name>A0ABU3E3Z0_9FLAO</name>
<dbReference type="PROSITE" id="PS00178">
    <property type="entry name" value="AA_TRNA_LIGASE_I"/>
    <property type="match status" value="1"/>
</dbReference>
<comment type="similarity">
    <text evidence="8">Belongs to the class-I aminoacyl-tRNA synthetase family. TyrS type 1 subfamily.</text>
</comment>
<feature type="short sequence motif" description="'KMSKS' region" evidence="8">
    <location>
        <begin position="234"/>
        <end position="238"/>
    </location>
</feature>
<feature type="short sequence motif" description="'HIGH' region" evidence="8">
    <location>
        <begin position="39"/>
        <end position="48"/>
    </location>
</feature>
<feature type="binding site" evidence="8">
    <location>
        <position position="174"/>
    </location>
    <ligand>
        <name>L-tyrosine</name>
        <dbReference type="ChEBI" id="CHEBI:58315"/>
    </ligand>
</feature>
<dbReference type="HAMAP" id="MF_02006">
    <property type="entry name" value="Tyr_tRNA_synth_type1"/>
    <property type="match status" value="1"/>
</dbReference>
<dbReference type="Gene3D" id="3.10.290.10">
    <property type="entry name" value="RNA-binding S4 domain"/>
    <property type="match status" value="1"/>
</dbReference>
<keyword evidence="5 8" id="KW-0648">Protein biosynthesis</keyword>
<comment type="catalytic activity">
    <reaction evidence="7 8">
        <text>tRNA(Tyr) + L-tyrosine + ATP = L-tyrosyl-tRNA(Tyr) + AMP + diphosphate + H(+)</text>
        <dbReference type="Rhea" id="RHEA:10220"/>
        <dbReference type="Rhea" id="RHEA-COMP:9706"/>
        <dbReference type="Rhea" id="RHEA-COMP:9707"/>
        <dbReference type="ChEBI" id="CHEBI:15378"/>
        <dbReference type="ChEBI" id="CHEBI:30616"/>
        <dbReference type="ChEBI" id="CHEBI:33019"/>
        <dbReference type="ChEBI" id="CHEBI:58315"/>
        <dbReference type="ChEBI" id="CHEBI:78442"/>
        <dbReference type="ChEBI" id="CHEBI:78536"/>
        <dbReference type="ChEBI" id="CHEBI:456215"/>
        <dbReference type="EC" id="6.1.1.1"/>
    </reaction>
</comment>
<evidence type="ECO:0000256" key="6">
    <source>
        <dbReference type="ARBA" id="ARBA00023146"/>
    </source>
</evidence>
<dbReference type="Gene3D" id="1.10.240.10">
    <property type="entry name" value="Tyrosyl-Transfer RNA Synthetase"/>
    <property type="match status" value="1"/>
</dbReference>
<sequence length="431" mass="48511">MNKNFVEELTWRGMLHDAMPGTEEHLIEEMRSAYVGIDPTADSLHIGHLVGVMMLRHFQLCGHKPYALVGGATGMIGDPSGKSAERNLLDEETLRHNQEALKAQLSKFLEFKGDAANTAVLVNNYDWMKDFSFLAFIRDVGKHITVNYMMAKDSVKKRLSSDAAEGMSFTEFTYQMVQGYDFLHLFRTHQCTLQMGGSDQWGNITTGTELIRRIGNGKGYALTCPLITKADGTKFGKTEGGNVWLDPQRTSPYKFYQYWLNTSDADAERYIKIFTFLSKEEIDDLVKKHTDAPHQRELQKVLAREVTTMVHSEEDYNNAVKASEVLFGKSTAEDLKGLNEATFLDVFEGVPQAEVSRAEIEEGLDMIAALAAKTNFLNSNGEARRALKENSVSVNKEKVKEDYVITTSDLLNNKYVILNKGKKNTFIIRVV</sequence>
<keyword evidence="1 8" id="KW-0436">Ligase</keyword>
<gene>
    <name evidence="8 11" type="primary">tyrS</name>
    <name evidence="11" type="ORF">RM549_13000</name>
</gene>
<evidence type="ECO:0000256" key="7">
    <source>
        <dbReference type="ARBA" id="ARBA00048248"/>
    </source>
</evidence>
<dbReference type="PROSITE" id="PS50889">
    <property type="entry name" value="S4"/>
    <property type="match status" value="1"/>
</dbReference>
<dbReference type="PRINTS" id="PR01040">
    <property type="entry name" value="TRNASYNTHTYR"/>
</dbReference>
<dbReference type="InterPro" id="IPR054608">
    <property type="entry name" value="SYY-like_C"/>
</dbReference>
<evidence type="ECO:0000256" key="1">
    <source>
        <dbReference type="ARBA" id="ARBA00022598"/>
    </source>
</evidence>
<dbReference type="RefSeq" id="WP_311685517.1">
    <property type="nucleotide sequence ID" value="NZ_JAVRHM010000015.1"/>
</dbReference>
<evidence type="ECO:0000259" key="10">
    <source>
        <dbReference type="Pfam" id="PF22421"/>
    </source>
</evidence>
<keyword evidence="2 8" id="KW-0547">Nucleotide-binding</keyword>
<dbReference type="EMBL" id="JAVRHM010000015">
    <property type="protein sequence ID" value="MDT0690710.1"/>
    <property type="molecule type" value="Genomic_DNA"/>
</dbReference>
<comment type="subunit">
    <text evidence="8">Homodimer.</text>
</comment>
<dbReference type="GO" id="GO:0004831">
    <property type="term" value="F:tyrosine-tRNA ligase activity"/>
    <property type="evidence" value="ECO:0007669"/>
    <property type="project" value="UniProtKB-EC"/>
</dbReference>
<feature type="binding site" evidence="8">
    <location>
        <position position="237"/>
    </location>
    <ligand>
        <name>ATP</name>
        <dbReference type="ChEBI" id="CHEBI:30616"/>
    </ligand>
</feature>
<keyword evidence="8" id="KW-0963">Cytoplasm</keyword>
<dbReference type="Pfam" id="PF00579">
    <property type="entry name" value="tRNA-synt_1b"/>
    <property type="match status" value="1"/>
</dbReference>
<evidence type="ECO:0000313" key="12">
    <source>
        <dbReference type="Proteomes" id="UP001261624"/>
    </source>
</evidence>
<dbReference type="InterPro" id="IPR024107">
    <property type="entry name" value="Tyr-tRNA-ligase_bac_1"/>
</dbReference>
<dbReference type="Pfam" id="PF22421">
    <property type="entry name" value="SYY_C-terminal"/>
    <property type="match status" value="1"/>
</dbReference>
<dbReference type="InterPro" id="IPR001412">
    <property type="entry name" value="aa-tRNA-synth_I_CS"/>
</dbReference>
<dbReference type="PANTHER" id="PTHR11766">
    <property type="entry name" value="TYROSYL-TRNA SYNTHETASE"/>
    <property type="match status" value="1"/>
</dbReference>
<reference evidence="11 12" key="1">
    <citation type="submission" date="2023-09" db="EMBL/GenBank/DDBJ databases">
        <authorList>
            <person name="Rey-Velasco X."/>
        </authorList>
    </citation>
    <scope>NUCLEOTIDE SEQUENCE [LARGE SCALE GENOMIC DNA]</scope>
    <source>
        <strain evidence="11 12">F188</strain>
    </source>
</reference>
<evidence type="ECO:0000256" key="3">
    <source>
        <dbReference type="ARBA" id="ARBA00022840"/>
    </source>
</evidence>
<feature type="binding site" evidence="8">
    <location>
        <position position="178"/>
    </location>
    <ligand>
        <name>L-tyrosine</name>
        <dbReference type="ChEBI" id="CHEBI:58315"/>
    </ligand>
</feature>
<keyword evidence="6 8" id="KW-0030">Aminoacyl-tRNA synthetase</keyword>
<dbReference type="EC" id="6.1.1.1" evidence="8"/>
<dbReference type="InterPro" id="IPR002307">
    <property type="entry name" value="Tyr-tRNA-ligase"/>
</dbReference>
<evidence type="ECO:0000256" key="5">
    <source>
        <dbReference type="ARBA" id="ARBA00022917"/>
    </source>
</evidence>
<feature type="domain" description="Tyrosine--tRNA ligase SYY-like C-terminal" evidence="10">
    <location>
        <begin position="345"/>
        <end position="428"/>
    </location>
</feature>
<dbReference type="SUPFAM" id="SSF52374">
    <property type="entry name" value="Nucleotidylyl transferase"/>
    <property type="match status" value="1"/>
</dbReference>
<keyword evidence="3 8" id="KW-0067">ATP-binding</keyword>
<comment type="function">
    <text evidence="8">Catalyzes the attachment of tyrosine to tRNA(Tyr) in a two-step reaction: tyrosine is first activated by ATP to form Tyr-AMP and then transferred to the acceptor end of tRNA(Tyr).</text>
</comment>
<dbReference type="InterPro" id="IPR024088">
    <property type="entry name" value="Tyr-tRNA-ligase_bac-type"/>
</dbReference>
<comment type="subcellular location">
    <subcellularLocation>
        <location evidence="8">Cytoplasm</location>
    </subcellularLocation>
</comment>
<feature type="binding site" evidence="8">
    <location>
        <position position="34"/>
    </location>
    <ligand>
        <name>L-tyrosine</name>
        <dbReference type="ChEBI" id="CHEBI:58315"/>
    </ligand>
</feature>
<keyword evidence="12" id="KW-1185">Reference proteome</keyword>
<evidence type="ECO:0000256" key="4">
    <source>
        <dbReference type="ARBA" id="ARBA00022884"/>
    </source>
</evidence>
<comment type="caution">
    <text evidence="11">The sequence shown here is derived from an EMBL/GenBank/DDBJ whole genome shotgun (WGS) entry which is preliminary data.</text>
</comment>
<dbReference type="Proteomes" id="UP001261624">
    <property type="component" value="Unassembled WGS sequence"/>
</dbReference>